<dbReference type="GO" id="GO:0009636">
    <property type="term" value="P:response to toxic substance"/>
    <property type="evidence" value="ECO:0007669"/>
    <property type="project" value="UniProtKB-ARBA"/>
</dbReference>
<dbReference type="SFLD" id="SFLDS00019">
    <property type="entry name" value="Glutathione_Transferase_(cytos"/>
    <property type="match status" value="1"/>
</dbReference>
<dbReference type="Pfam" id="PF02798">
    <property type="entry name" value="GST_N"/>
    <property type="match status" value="1"/>
</dbReference>
<dbReference type="SFLD" id="SFLDG01154">
    <property type="entry name" value="Main.5:_Phi-like"/>
    <property type="match status" value="1"/>
</dbReference>
<evidence type="ECO:0000313" key="8">
    <source>
        <dbReference type="Proteomes" id="UP000822688"/>
    </source>
</evidence>
<dbReference type="CDD" id="cd03053">
    <property type="entry name" value="GST_N_Phi"/>
    <property type="match status" value="1"/>
</dbReference>
<evidence type="ECO:0000256" key="2">
    <source>
        <dbReference type="ARBA" id="ARBA00012452"/>
    </source>
</evidence>
<dbReference type="CDD" id="cd03187">
    <property type="entry name" value="GST_C_Phi"/>
    <property type="match status" value="1"/>
</dbReference>
<comment type="catalytic activity">
    <reaction evidence="4">
        <text>RX + glutathione = an S-substituted glutathione + a halide anion + H(+)</text>
        <dbReference type="Rhea" id="RHEA:16437"/>
        <dbReference type="ChEBI" id="CHEBI:15378"/>
        <dbReference type="ChEBI" id="CHEBI:16042"/>
        <dbReference type="ChEBI" id="CHEBI:17792"/>
        <dbReference type="ChEBI" id="CHEBI:57925"/>
        <dbReference type="ChEBI" id="CHEBI:90779"/>
        <dbReference type="EC" id="2.5.1.18"/>
    </reaction>
</comment>
<dbReference type="InterPro" id="IPR036249">
    <property type="entry name" value="Thioredoxin-like_sf"/>
</dbReference>
<dbReference type="GO" id="GO:0043295">
    <property type="term" value="F:glutathione binding"/>
    <property type="evidence" value="ECO:0007669"/>
    <property type="project" value="TreeGrafter"/>
</dbReference>
<comment type="similarity">
    <text evidence="1">Belongs to the GST superfamily. Phi family.</text>
</comment>
<dbReference type="Pfam" id="PF00043">
    <property type="entry name" value="GST_C"/>
    <property type="match status" value="1"/>
</dbReference>
<dbReference type="FunFam" id="1.20.1050.10:FF:000004">
    <property type="entry name" value="Glutathione S-transferase F2"/>
    <property type="match status" value="1"/>
</dbReference>
<dbReference type="Gene3D" id="1.20.1050.10">
    <property type="match status" value="1"/>
</dbReference>
<dbReference type="Proteomes" id="UP000822688">
    <property type="component" value="Chromosome 7"/>
</dbReference>
<evidence type="ECO:0000313" key="7">
    <source>
        <dbReference type="EMBL" id="KAG0567067.1"/>
    </source>
</evidence>
<evidence type="ECO:0000256" key="4">
    <source>
        <dbReference type="ARBA" id="ARBA00047960"/>
    </source>
</evidence>
<dbReference type="GO" id="GO:0005737">
    <property type="term" value="C:cytoplasm"/>
    <property type="evidence" value="ECO:0007669"/>
    <property type="project" value="TreeGrafter"/>
</dbReference>
<dbReference type="PANTHER" id="PTHR43900">
    <property type="entry name" value="GLUTATHIONE S-TRANSFERASE RHO"/>
    <property type="match status" value="1"/>
</dbReference>
<protein>
    <recommendedName>
        <fullName evidence="2">glutathione transferase</fullName>
        <ecNumber evidence="2">2.5.1.18</ecNumber>
    </recommendedName>
</protein>
<evidence type="ECO:0000259" key="6">
    <source>
        <dbReference type="PROSITE" id="PS50405"/>
    </source>
</evidence>
<dbReference type="PANTHER" id="PTHR43900:SF3">
    <property type="entry name" value="GLUTATHIONE S-TRANSFERASE RHO"/>
    <property type="match status" value="1"/>
</dbReference>
<dbReference type="SFLD" id="SFLDG00358">
    <property type="entry name" value="Main_(cytGST)"/>
    <property type="match status" value="1"/>
</dbReference>
<dbReference type="EC" id="2.5.1.18" evidence="2"/>
<dbReference type="InterPro" id="IPR010987">
    <property type="entry name" value="Glutathione-S-Trfase_C-like"/>
</dbReference>
<reference evidence="7" key="1">
    <citation type="submission" date="2020-06" db="EMBL/GenBank/DDBJ databases">
        <title>WGS assembly of Ceratodon purpureus strain R40.</title>
        <authorList>
            <person name="Carey S.B."/>
            <person name="Jenkins J."/>
            <person name="Shu S."/>
            <person name="Lovell J.T."/>
            <person name="Sreedasyam A."/>
            <person name="Maumus F."/>
            <person name="Tiley G.P."/>
            <person name="Fernandez-Pozo N."/>
            <person name="Barry K."/>
            <person name="Chen C."/>
            <person name="Wang M."/>
            <person name="Lipzen A."/>
            <person name="Daum C."/>
            <person name="Saski C.A."/>
            <person name="Payton A.C."/>
            <person name="Mcbreen J.C."/>
            <person name="Conrad R.E."/>
            <person name="Kollar L.M."/>
            <person name="Olsson S."/>
            <person name="Huttunen S."/>
            <person name="Landis J.B."/>
            <person name="Wickett N.J."/>
            <person name="Johnson M.G."/>
            <person name="Rensing S.A."/>
            <person name="Grimwood J."/>
            <person name="Schmutz J."/>
            <person name="Mcdaniel S.F."/>
        </authorList>
    </citation>
    <scope>NUCLEOTIDE SEQUENCE</scope>
    <source>
        <strain evidence="7">R40</strain>
    </source>
</reference>
<keyword evidence="8" id="KW-1185">Reference proteome</keyword>
<dbReference type="AlphaFoldDB" id="A0A8T0H8P9"/>
<gene>
    <name evidence="7" type="ORF">KC19_7G107900</name>
</gene>
<dbReference type="Gene3D" id="3.40.30.10">
    <property type="entry name" value="Glutaredoxin"/>
    <property type="match status" value="1"/>
</dbReference>
<organism evidence="7 8">
    <name type="scientific">Ceratodon purpureus</name>
    <name type="common">Fire moss</name>
    <name type="synonym">Dicranum purpureum</name>
    <dbReference type="NCBI Taxonomy" id="3225"/>
    <lineage>
        <taxon>Eukaryota</taxon>
        <taxon>Viridiplantae</taxon>
        <taxon>Streptophyta</taxon>
        <taxon>Embryophyta</taxon>
        <taxon>Bryophyta</taxon>
        <taxon>Bryophytina</taxon>
        <taxon>Bryopsida</taxon>
        <taxon>Dicranidae</taxon>
        <taxon>Pseudoditrichales</taxon>
        <taxon>Ditrichaceae</taxon>
        <taxon>Ceratodon</taxon>
    </lineage>
</organism>
<evidence type="ECO:0000256" key="1">
    <source>
        <dbReference type="ARBA" id="ARBA00010128"/>
    </source>
</evidence>
<dbReference type="FunFam" id="3.40.30.10:FF:000016">
    <property type="entry name" value="Glutathione S-transferase F2"/>
    <property type="match status" value="1"/>
</dbReference>
<dbReference type="GO" id="GO:0004364">
    <property type="term" value="F:glutathione transferase activity"/>
    <property type="evidence" value="ECO:0007669"/>
    <property type="project" value="UniProtKB-EC"/>
</dbReference>
<dbReference type="InterPro" id="IPR040079">
    <property type="entry name" value="Glutathione_S-Trfase"/>
</dbReference>
<dbReference type="InterPro" id="IPR036282">
    <property type="entry name" value="Glutathione-S-Trfase_C_sf"/>
</dbReference>
<name>A0A8T0H8P9_CERPU</name>
<keyword evidence="3" id="KW-0808">Transferase</keyword>
<accession>A0A8T0H8P9</accession>
<sequence length="215" mass="23843">MTLIVHGAPYSTCTQRILATLVELNVEDYKIEFVDLRKGVHKSPDFLKLQPFGQIPVLQDGDITIFESRAIVRYLCEKFAGQGTPLLGKTVKDKALVSQWLEVESQNYNPAASLIVREKVFAPRMGAPSDESVVAAQTPKLEKTLDVYEAHLAKSKFLAGDFFSLADLSHLPYTNLLVNAAGKSDLISSRPHVSAWWNAISQRPAFQKVLAMAKQ</sequence>
<dbReference type="InterPro" id="IPR034347">
    <property type="entry name" value="GST_Phi_C"/>
</dbReference>
<dbReference type="SUPFAM" id="SSF47616">
    <property type="entry name" value="GST C-terminal domain-like"/>
    <property type="match status" value="1"/>
</dbReference>
<evidence type="ECO:0000259" key="5">
    <source>
        <dbReference type="PROSITE" id="PS50404"/>
    </source>
</evidence>
<dbReference type="InterPro" id="IPR004045">
    <property type="entry name" value="Glutathione_S-Trfase_N"/>
</dbReference>
<dbReference type="InterPro" id="IPR004046">
    <property type="entry name" value="GST_C"/>
</dbReference>
<dbReference type="EMBL" id="CM026428">
    <property type="protein sequence ID" value="KAG0567067.1"/>
    <property type="molecule type" value="Genomic_DNA"/>
</dbReference>
<dbReference type="SUPFAM" id="SSF52833">
    <property type="entry name" value="Thioredoxin-like"/>
    <property type="match status" value="1"/>
</dbReference>
<evidence type="ECO:0000256" key="3">
    <source>
        <dbReference type="ARBA" id="ARBA00022679"/>
    </source>
</evidence>
<dbReference type="GO" id="GO:0006749">
    <property type="term" value="P:glutathione metabolic process"/>
    <property type="evidence" value="ECO:0007669"/>
    <property type="project" value="TreeGrafter"/>
</dbReference>
<feature type="domain" description="GST C-terminal" evidence="6">
    <location>
        <begin position="90"/>
        <end position="215"/>
    </location>
</feature>
<proteinExistence type="inferred from homology"/>
<dbReference type="PROSITE" id="PS50404">
    <property type="entry name" value="GST_NTER"/>
    <property type="match status" value="1"/>
</dbReference>
<feature type="domain" description="GST N-terminal" evidence="5">
    <location>
        <begin position="1"/>
        <end position="83"/>
    </location>
</feature>
<comment type="caution">
    <text evidence="7">The sequence shown here is derived from an EMBL/GenBank/DDBJ whole genome shotgun (WGS) entry which is preliminary data.</text>
</comment>
<dbReference type="PROSITE" id="PS50405">
    <property type="entry name" value="GST_CTER"/>
    <property type="match status" value="1"/>
</dbReference>